<evidence type="ECO:0000313" key="3">
    <source>
        <dbReference type="Proteomes" id="UP000429229"/>
    </source>
</evidence>
<accession>A0A6I4U3V1</accession>
<evidence type="ECO:0000256" key="1">
    <source>
        <dbReference type="SAM" id="SignalP"/>
    </source>
</evidence>
<sequence>MRKIIAVAAAATFAFGLSACDVDQTEEGELPEVEGGNLPEYDVEPAEVDVDTKEVTVEVPTVDVDVDDAEGEPVTGDEE</sequence>
<comment type="caution">
    <text evidence="2">The sequence shown here is derived from an EMBL/GenBank/DDBJ whole genome shotgun (WGS) entry which is preliminary data.</text>
</comment>
<feature type="chain" id="PRO_5026338801" description="Secreted protein" evidence="1">
    <location>
        <begin position="20"/>
        <end position="79"/>
    </location>
</feature>
<dbReference type="PROSITE" id="PS51257">
    <property type="entry name" value="PROKAR_LIPOPROTEIN"/>
    <property type="match status" value="1"/>
</dbReference>
<dbReference type="Proteomes" id="UP000429229">
    <property type="component" value="Unassembled WGS sequence"/>
</dbReference>
<name>A0A6I4U3V1_9SPHN</name>
<dbReference type="RefSeq" id="WP_160617345.1">
    <property type="nucleotide sequence ID" value="NZ_WTYR01000001.1"/>
</dbReference>
<protein>
    <recommendedName>
        <fullName evidence="4">Secreted protein</fullName>
    </recommendedName>
</protein>
<keyword evidence="3" id="KW-1185">Reference proteome</keyword>
<reference evidence="2 3" key="1">
    <citation type="submission" date="2019-12" db="EMBL/GenBank/DDBJ databases">
        <title>Genomic-based taxomic classification of the family Erythrobacteraceae.</title>
        <authorList>
            <person name="Xu L."/>
        </authorList>
    </citation>
    <scope>NUCLEOTIDE SEQUENCE [LARGE SCALE GENOMIC DNA]</scope>
    <source>
        <strain evidence="2 3">LMG 29519</strain>
    </source>
</reference>
<keyword evidence="1" id="KW-0732">Signal</keyword>
<dbReference type="EMBL" id="WTYR01000001">
    <property type="protein sequence ID" value="MXP10779.1"/>
    <property type="molecule type" value="Genomic_DNA"/>
</dbReference>
<evidence type="ECO:0000313" key="2">
    <source>
        <dbReference type="EMBL" id="MXP10779.1"/>
    </source>
</evidence>
<feature type="signal peptide" evidence="1">
    <location>
        <begin position="1"/>
        <end position="19"/>
    </location>
</feature>
<proteinExistence type="predicted"/>
<gene>
    <name evidence="2" type="ORF">GRI68_11380</name>
</gene>
<evidence type="ECO:0008006" key="4">
    <source>
        <dbReference type="Google" id="ProtNLM"/>
    </source>
</evidence>
<dbReference type="AlphaFoldDB" id="A0A6I4U3V1"/>
<organism evidence="2 3">
    <name type="scientific">Alteriqipengyuania halimionae</name>
    <dbReference type="NCBI Taxonomy" id="1926630"/>
    <lineage>
        <taxon>Bacteria</taxon>
        <taxon>Pseudomonadati</taxon>
        <taxon>Pseudomonadota</taxon>
        <taxon>Alphaproteobacteria</taxon>
        <taxon>Sphingomonadales</taxon>
        <taxon>Erythrobacteraceae</taxon>
        <taxon>Alteriqipengyuania</taxon>
    </lineage>
</organism>
<dbReference type="OrthoDB" id="461507at2"/>